<accession>K6X026</accession>
<name>K6X026_9ALTE</name>
<dbReference type="eggNOG" id="COG1574">
    <property type="taxonomic scope" value="Bacteria"/>
</dbReference>
<comment type="caution">
    <text evidence="2">The sequence shown here is derived from an EMBL/GenBank/DDBJ whole genome shotgun (WGS) entry which is preliminary data.</text>
</comment>
<dbReference type="AlphaFoldDB" id="K6X026"/>
<gene>
    <name evidence="2" type="ORF">GLIP_1383</name>
</gene>
<dbReference type="STRING" id="1127673.GLIP_1383"/>
<dbReference type="InterPro" id="IPR011059">
    <property type="entry name" value="Metal-dep_hydrolase_composite"/>
</dbReference>
<evidence type="ECO:0000313" key="3">
    <source>
        <dbReference type="Proteomes" id="UP000006334"/>
    </source>
</evidence>
<dbReference type="Pfam" id="PF07969">
    <property type="entry name" value="Amidohydro_3"/>
    <property type="match status" value="1"/>
</dbReference>
<dbReference type="SUPFAM" id="SSF51556">
    <property type="entry name" value="Metallo-dependent hydrolases"/>
    <property type="match status" value="1"/>
</dbReference>
<dbReference type="Gene3D" id="2.30.40.10">
    <property type="entry name" value="Urease, subunit C, domain 1"/>
    <property type="match status" value="1"/>
</dbReference>
<dbReference type="InterPro" id="IPR013108">
    <property type="entry name" value="Amidohydro_3"/>
</dbReference>
<dbReference type="RefSeq" id="WP_008843840.1">
    <property type="nucleotide sequence ID" value="NZ_BAEN01000030.1"/>
</dbReference>
<dbReference type="CDD" id="cd01300">
    <property type="entry name" value="YtcJ_like"/>
    <property type="match status" value="1"/>
</dbReference>
<organism evidence="2 3">
    <name type="scientific">Aliiglaciecola lipolytica E3</name>
    <dbReference type="NCBI Taxonomy" id="1127673"/>
    <lineage>
        <taxon>Bacteria</taxon>
        <taxon>Pseudomonadati</taxon>
        <taxon>Pseudomonadota</taxon>
        <taxon>Gammaproteobacteria</taxon>
        <taxon>Alteromonadales</taxon>
        <taxon>Alteromonadaceae</taxon>
        <taxon>Aliiglaciecola</taxon>
    </lineage>
</organism>
<dbReference type="PANTHER" id="PTHR22642:SF2">
    <property type="entry name" value="PROTEIN LONG AFTER FAR-RED 3"/>
    <property type="match status" value="1"/>
</dbReference>
<dbReference type="EMBL" id="BAEN01000030">
    <property type="protein sequence ID" value="GAC14024.1"/>
    <property type="molecule type" value="Genomic_DNA"/>
</dbReference>
<dbReference type="Gene3D" id="3.20.20.140">
    <property type="entry name" value="Metal-dependent hydrolases"/>
    <property type="match status" value="1"/>
</dbReference>
<reference evidence="2 3" key="1">
    <citation type="journal article" date="2017" name="Antonie Van Leeuwenhoek">
        <title>Rhizobium rhizosphaerae sp. nov., a novel species isolated from rice rhizosphere.</title>
        <authorList>
            <person name="Zhao J.J."/>
            <person name="Zhang J."/>
            <person name="Zhang R.J."/>
            <person name="Zhang C.W."/>
            <person name="Yin H.Q."/>
            <person name="Zhang X.X."/>
        </authorList>
    </citation>
    <scope>NUCLEOTIDE SEQUENCE [LARGE SCALE GENOMIC DNA]</scope>
    <source>
        <strain evidence="2 3">E3</strain>
    </source>
</reference>
<dbReference type="SUPFAM" id="SSF51338">
    <property type="entry name" value="Composite domain of metallo-dependent hydrolases"/>
    <property type="match status" value="1"/>
</dbReference>
<dbReference type="Proteomes" id="UP000006334">
    <property type="component" value="Unassembled WGS sequence"/>
</dbReference>
<dbReference type="InterPro" id="IPR032466">
    <property type="entry name" value="Metal_Hydrolase"/>
</dbReference>
<dbReference type="InterPro" id="IPR033932">
    <property type="entry name" value="YtcJ-like"/>
</dbReference>
<dbReference type="PANTHER" id="PTHR22642">
    <property type="entry name" value="IMIDAZOLONEPROPIONASE"/>
    <property type="match status" value="1"/>
</dbReference>
<keyword evidence="3" id="KW-1185">Reference proteome</keyword>
<proteinExistence type="predicted"/>
<feature type="domain" description="Amidohydrolase 3" evidence="1">
    <location>
        <begin position="88"/>
        <end position="575"/>
    </location>
</feature>
<evidence type="ECO:0000313" key="2">
    <source>
        <dbReference type="EMBL" id="GAC14024.1"/>
    </source>
</evidence>
<evidence type="ECO:0000259" key="1">
    <source>
        <dbReference type="Pfam" id="PF07969"/>
    </source>
</evidence>
<dbReference type="GO" id="GO:0016810">
    <property type="term" value="F:hydrolase activity, acting on carbon-nitrogen (but not peptide) bonds"/>
    <property type="evidence" value="ECO:0007669"/>
    <property type="project" value="InterPro"/>
</dbReference>
<protein>
    <recommendedName>
        <fullName evidence="1">Amidohydrolase 3 domain-containing protein</fullName>
    </recommendedName>
</protein>
<sequence length="578" mass="63288">MKPLNVKMFRVVKLCSLILSVVLIGVGCSKQVDTNEATVVPILFKNGNIVTMVGSTPNYVEALVIDKETIVFAGGLAKANAQFAGANVIDLNGKTLLPAFIDPHSHIGMVASALGQANLSAPPVGSVKSFDDIIDALQAYKKEFNIGAGEWIFAWGYDENQLAEKRHITKRELDAVFTDNPVYLQHTSGHMGVANSQALALLNVDSNTPDPQGGKIVRFAGTNEPTGLVQEVAMYEFARKAIETFAPQKEALFPRAQQYYLSHGITTAQDGNTDPQSMALFIKMAQETGLDIDIVSLPGTHSIKDSEYAFNEYIDGVKFQGIKIVADGSPQGKTAFFSQPYLTEVEGCETDCKGLPSISQDNLNALFVKGYQHNRQLFIHSNGDASIDMIIAAHEYASKALDQSIDKDRRTIVIHSQFVRQDQLDTFVKYNILPSFFTNHAYFWGDVHVKNLGEARAHYLSPMKDAMAKGLIVTNHSDDTVTPIDPMFGLYTAVNRLSRSGNVIGEAQRVSPYQALKAITANAAYQLFEEDTKGTLEQGKQANLVILNDNPLTVDPLTLKDIVVMKTVKAGQTVYEKE</sequence>
<dbReference type="Gene3D" id="3.10.310.70">
    <property type="match status" value="1"/>
</dbReference>
<dbReference type="PROSITE" id="PS51257">
    <property type="entry name" value="PROKAR_LIPOPROTEIN"/>
    <property type="match status" value="1"/>
</dbReference>